<feature type="compositionally biased region" description="Basic residues" evidence="1">
    <location>
        <begin position="23"/>
        <end position="35"/>
    </location>
</feature>
<protein>
    <submittedName>
        <fullName evidence="2">Uncharacterized protein</fullName>
    </submittedName>
</protein>
<name>A0A7S3Q7A2_9STRA</name>
<gene>
    <name evidence="2" type="ORF">CDEB00056_LOCUS13117</name>
</gene>
<proteinExistence type="predicted"/>
<feature type="region of interest" description="Disordered" evidence="1">
    <location>
        <begin position="1"/>
        <end position="38"/>
    </location>
</feature>
<evidence type="ECO:0000313" key="2">
    <source>
        <dbReference type="EMBL" id="CAE0468264.1"/>
    </source>
</evidence>
<sequence>MTTPTRTSSEKRTSMLSPQDSNKKKKRPRSRKNQTRQHICNSLLGGIRSGLRSGNWDLNPKSFRQAVDDEDSPPPNPLAGVVFDPDTSRYVTTDTYAETHTGTKDDDAIAQAMVVYLLYRVEKGWGNLRSFQALSVWMGKEPKDNDDDDDFPLENLWKQDMESWITTKQLGKTTMAHPDNWDQFPRFYYEWGGIWARRSNSMRSKLHELSEQACIQMAKHLSDDYSILAAQFLDYALRDEEDFGYDDMKGMTDSLYQSALKEVDNFPKTAFDDLFNSNG</sequence>
<reference evidence="2" key="1">
    <citation type="submission" date="2021-01" db="EMBL/GenBank/DDBJ databases">
        <authorList>
            <person name="Corre E."/>
            <person name="Pelletier E."/>
            <person name="Niang G."/>
            <person name="Scheremetjew M."/>
            <person name="Finn R."/>
            <person name="Kale V."/>
            <person name="Holt S."/>
            <person name="Cochrane G."/>
            <person name="Meng A."/>
            <person name="Brown T."/>
            <person name="Cohen L."/>
        </authorList>
    </citation>
    <scope>NUCLEOTIDE SEQUENCE</scope>
    <source>
        <strain evidence="2">MM31A-1</strain>
    </source>
</reference>
<feature type="region of interest" description="Disordered" evidence="1">
    <location>
        <begin position="60"/>
        <end position="80"/>
    </location>
</feature>
<accession>A0A7S3Q7A2</accession>
<evidence type="ECO:0000256" key="1">
    <source>
        <dbReference type="SAM" id="MobiDB-lite"/>
    </source>
</evidence>
<dbReference type="AlphaFoldDB" id="A0A7S3Q7A2"/>
<dbReference type="EMBL" id="HBIO01017063">
    <property type="protein sequence ID" value="CAE0468264.1"/>
    <property type="molecule type" value="Transcribed_RNA"/>
</dbReference>
<organism evidence="2">
    <name type="scientific">Chaetoceros debilis</name>
    <dbReference type="NCBI Taxonomy" id="122233"/>
    <lineage>
        <taxon>Eukaryota</taxon>
        <taxon>Sar</taxon>
        <taxon>Stramenopiles</taxon>
        <taxon>Ochrophyta</taxon>
        <taxon>Bacillariophyta</taxon>
        <taxon>Coscinodiscophyceae</taxon>
        <taxon>Chaetocerotophycidae</taxon>
        <taxon>Chaetocerotales</taxon>
        <taxon>Chaetocerotaceae</taxon>
        <taxon>Chaetoceros</taxon>
    </lineage>
</organism>